<dbReference type="InterPro" id="IPR013962">
    <property type="entry name" value="DASH_Dam1"/>
</dbReference>
<evidence type="ECO:0000256" key="1">
    <source>
        <dbReference type="ARBA" id="ARBA00004123"/>
    </source>
</evidence>
<evidence type="ECO:0000256" key="7">
    <source>
        <dbReference type="ARBA" id="ARBA00022490"/>
    </source>
</evidence>
<feature type="region of interest" description="Disordered" evidence="15">
    <location>
        <begin position="161"/>
        <end position="239"/>
    </location>
</feature>
<evidence type="ECO:0000256" key="13">
    <source>
        <dbReference type="ARBA" id="ARBA00023328"/>
    </source>
</evidence>
<reference evidence="16 17" key="1">
    <citation type="submission" date="2023-11" db="EMBL/GenBank/DDBJ databases">
        <title>An acidophilic fungus is an integral part of prey digestion in a carnivorous sundew plant.</title>
        <authorList>
            <person name="Tsai I.J."/>
        </authorList>
    </citation>
    <scope>NUCLEOTIDE SEQUENCE [LARGE SCALE GENOMIC DNA]</scope>
    <source>
        <strain evidence="16">169a</strain>
    </source>
</reference>
<keyword evidence="6" id="KW-0158">Chromosome</keyword>
<keyword evidence="9" id="KW-0159">Chromosome partition</keyword>
<evidence type="ECO:0000256" key="4">
    <source>
        <dbReference type="ARBA" id="ARBA00010073"/>
    </source>
</evidence>
<dbReference type="Proteomes" id="UP001303373">
    <property type="component" value="Chromosome 1"/>
</dbReference>
<feature type="compositionally biased region" description="Polar residues" evidence="15">
    <location>
        <begin position="38"/>
        <end position="56"/>
    </location>
</feature>
<evidence type="ECO:0000256" key="11">
    <source>
        <dbReference type="ARBA" id="ARBA00023212"/>
    </source>
</evidence>
<feature type="compositionally biased region" description="Low complexity" evidence="15">
    <location>
        <begin position="14"/>
        <end position="25"/>
    </location>
</feature>
<evidence type="ECO:0000256" key="5">
    <source>
        <dbReference type="ARBA" id="ARBA00020497"/>
    </source>
</evidence>
<dbReference type="EMBL" id="CP138580">
    <property type="protein sequence ID" value="WPG97928.1"/>
    <property type="molecule type" value="Genomic_DNA"/>
</dbReference>
<dbReference type="GO" id="GO:0044732">
    <property type="term" value="C:mitotic spindle pole body"/>
    <property type="evidence" value="ECO:0007669"/>
    <property type="project" value="TreeGrafter"/>
</dbReference>
<evidence type="ECO:0000256" key="2">
    <source>
        <dbReference type="ARBA" id="ARBA00004186"/>
    </source>
</evidence>
<dbReference type="PANTHER" id="PTHR28113:SF1">
    <property type="entry name" value="DASH COMPLEX SUBUNIT DAM1"/>
    <property type="match status" value="1"/>
</dbReference>
<comment type="subcellular location">
    <subcellularLocation>
        <location evidence="3">Chromosome</location>
        <location evidence="3">Centromere</location>
        <location evidence="3">Kinetochore</location>
    </subcellularLocation>
    <subcellularLocation>
        <location evidence="2">Cytoplasm</location>
        <location evidence="2">Cytoskeleton</location>
        <location evidence="2">Spindle</location>
    </subcellularLocation>
    <subcellularLocation>
        <location evidence="1">Nucleus</location>
    </subcellularLocation>
</comment>
<dbReference type="GO" id="GO:0042729">
    <property type="term" value="C:DASH complex"/>
    <property type="evidence" value="ECO:0007669"/>
    <property type="project" value="InterPro"/>
</dbReference>
<evidence type="ECO:0000256" key="15">
    <source>
        <dbReference type="SAM" id="MobiDB-lite"/>
    </source>
</evidence>
<accession>A0AAQ3R554</accession>
<feature type="compositionally biased region" description="Low complexity" evidence="15">
    <location>
        <begin position="215"/>
        <end position="239"/>
    </location>
</feature>
<gene>
    <name evidence="16" type="ORF">R9X50_00071100</name>
</gene>
<evidence type="ECO:0000256" key="12">
    <source>
        <dbReference type="ARBA" id="ARBA00023242"/>
    </source>
</evidence>
<dbReference type="Pfam" id="PF08653">
    <property type="entry name" value="DASH_Dam1"/>
    <property type="match status" value="1"/>
</dbReference>
<evidence type="ECO:0000313" key="17">
    <source>
        <dbReference type="Proteomes" id="UP001303373"/>
    </source>
</evidence>
<keyword evidence="8" id="KW-0493">Microtubule</keyword>
<feature type="region of interest" description="Disordered" evidence="15">
    <location>
        <begin position="1"/>
        <end position="56"/>
    </location>
</feature>
<sequence length="239" mass="25083">MAATTTTPLDVRPRSTSRTRSGSSSFPVRPTTPLRPLSRTSLRASQTTPSGASVTAHAQDNPLAALEPAFAELSDGMADLEANFLHLQLLHESLGRFNENFGAFLYGMNMSAFCVDFPEAPITASFARQQNDLHRYGMPPESPYRPTADADATFLTSDTTFVENPPASIKPTNKYAALPSATSNRTTGSRGSTARGARGSGIGRGGPPGSGARGGRIPSATRGSGIGRGTTTRGRGIVR</sequence>
<keyword evidence="13" id="KW-0137">Centromere</keyword>
<dbReference type="GO" id="GO:1990758">
    <property type="term" value="P:mitotic sister chromatid biorientation"/>
    <property type="evidence" value="ECO:0007669"/>
    <property type="project" value="TreeGrafter"/>
</dbReference>
<organism evidence="16 17">
    <name type="scientific">Acrodontium crateriforme</name>
    <dbReference type="NCBI Taxonomy" id="150365"/>
    <lineage>
        <taxon>Eukaryota</taxon>
        <taxon>Fungi</taxon>
        <taxon>Dikarya</taxon>
        <taxon>Ascomycota</taxon>
        <taxon>Pezizomycotina</taxon>
        <taxon>Dothideomycetes</taxon>
        <taxon>Dothideomycetidae</taxon>
        <taxon>Mycosphaerellales</taxon>
        <taxon>Teratosphaeriaceae</taxon>
        <taxon>Acrodontium</taxon>
    </lineage>
</organism>
<keyword evidence="10" id="KW-0995">Kinetochore</keyword>
<dbReference type="GO" id="GO:1990537">
    <property type="term" value="C:mitotic spindle polar microtubule"/>
    <property type="evidence" value="ECO:0007669"/>
    <property type="project" value="TreeGrafter"/>
</dbReference>
<evidence type="ECO:0000256" key="14">
    <source>
        <dbReference type="ARBA" id="ARBA00030453"/>
    </source>
</evidence>
<keyword evidence="17" id="KW-1185">Reference proteome</keyword>
<evidence type="ECO:0000256" key="3">
    <source>
        <dbReference type="ARBA" id="ARBA00004629"/>
    </source>
</evidence>
<proteinExistence type="inferred from homology"/>
<evidence type="ECO:0000256" key="10">
    <source>
        <dbReference type="ARBA" id="ARBA00022838"/>
    </source>
</evidence>
<name>A0AAQ3R554_9PEZI</name>
<keyword evidence="12" id="KW-0539">Nucleus</keyword>
<feature type="compositionally biased region" description="Gly residues" evidence="15">
    <location>
        <begin position="198"/>
        <end position="214"/>
    </location>
</feature>
<evidence type="ECO:0000256" key="6">
    <source>
        <dbReference type="ARBA" id="ARBA00022454"/>
    </source>
</evidence>
<keyword evidence="11" id="KW-0206">Cytoskeleton</keyword>
<protein>
    <recommendedName>
        <fullName evidence="5">DASH complex subunit DAM1</fullName>
    </recommendedName>
    <alternativeName>
        <fullName evidence="14">Outer kinetochore protein DAM1</fullName>
    </alternativeName>
</protein>
<keyword evidence="7" id="KW-0963">Cytoplasm</keyword>
<evidence type="ECO:0000313" key="16">
    <source>
        <dbReference type="EMBL" id="WPG97928.1"/>
    </source>
</evidence>
<dbReference type="PANTHER" id="PTHR28113">
    <property type="entry name" value="DASH COMPLEX SUBUNIT DAM1"/>
    <property type="match status" value="1"/>
</dbReference>
<dbReference type="AlphaFoldDB" id="A0AAQ3R554"/>
<comment type="similarity">
    <text evidence="4">Belongs to the DASH complex DAM1 family.</text>
</comment>
<feature type="compositionally biased region" description="Low complexity" evidence="15">
    <location>
        <begin position="180"/>
        <end position="197"/>
    </location>
</feature>
<evidence type="ECO:0000256" key="8">
    <source>
        <dbReference type="ARBA" id="ARBA00022701"/>
    </source>
</evidence>
<evidence type="ECO:0000256" key="9">
    <source>
        <dbReference type="ARBA" id="ARBA00022829"/>
    </source>
</evidence>